<evidence type="ECO:0000256" key="1">
    <source>
        <dbReference type="SAM" id="MobiDB-lite"/>
    </source>
</evidence>
<dbReference type="Proteomes" id="UP001385951">
    <property type="component" value="Unassembled WGS sequence"/>
</dbReference>
<feature type="compositionally biased region" description="Low complexity" evidence="1">
    <location>
        <begin position="136"/>
        <end position="149"/>
    </location>
</feature>
<feature type="region of interest" description="Disordered" evidence="1">
    <location>
        <begin position="136"/>
        <end position="196"/>
    </location>
</feature>
<keyword evidence="3" id="KW-1185">Reference proteome</keyword>
<feature type="compositionally biased region" description="Polar residues" evidence="1">
    <location>
        <begin position="95"/>
        <end position="107"/>
    </location>
</feature>
<feature type="compositionally biased region" description="Low complexity" evidence="1">
    <location>
        <begin position="182"/>
        <end position="196"/>
    </location>
</feature>
<protein>
    <submittedName>
        <fullName evidence="2">Uncharacterized protein</fullName>
    </submittedName>
</protein>
<evidence type="ECO:0000313" key="3">
    <source>
        <dbReference type="Proteomes" id="UP001385951"/>
    </source>
</evidence>
<accession>A0AAW0FBE7</accession>
<feature type="region of interest" description="Disordered" evidence="1">
    <location>
        <begin position="1"/>
        <end position="123"/>
    </location>
</feature>
<reference evidence="2 3" key="1">
    <citation type="submission" date="2022-09" db="EMBL/GenBank/DDBJ databases">
        <authorList>
            <person name="Palmer J.M."/>
        </authorList>
    </citation>
    <scope>NUCLEOTIDE SEQUENCE [LARGE SCALE GENOMIC DNA]</scope>
    <source>
        <strain evidence="2 3">DSM 7382</strain>
    </source>
</reference>
<evidence type="ECO:0000313" key="2">
    <source>
        <dbReference type="EMBL" id="KAK7677676.1"/>
    </source>
</evidence>
<dbReference type="AlphaFoldDB" id="A0AAW0FBE7"/>
<proteinExistence type="predicted"/>
<comment type="caution">
    <text evidence="2">The sequence shown here is derived from an EMBL/GenBank/DDBJ whole genome shotgun (WGS) entry which is preliminary data.</text>
</comment>
<feature type="compositionally biased region" description="Polar residues" evidence="1">
    <location>
        <begin position="44"/>
        <end position="76"/>
    </location>
</feature>
<feature type="compositionally biased region" description="Low complexity" evidence="1">
    <location>
        <begin position="113"/>
        <end position="123"/>
    </location>
</feature>
<name>A0AAW0FBE7_9APHY</name>
<sequence>MTRTTPRHERPDADNEKEVSPAKKARRAAKTTTSPANVTDGAEGSSTPAAEPNVSSTGLENTPASTGMPNSLSSAVSARITPPVAGDGAAGGDGLSTTSVDTPSATDPATVGPSDSAAPSVPKVAAPKLQADLNSVTSTVHGSSSSPTVAGGSADTQLTMPSTPPGTIAHTAGIQSSPLRRSSAGGSTPSSAGASPVRSAVFSNKVSLHRPATTLPIRPVEPMSLDTRSYFDAADIESFDNLRLFSDASLASYAVGALPERLSWGAPARGNDDRRSFITEGHTKVKVYILGELLKLDEKVSPYGSRALLSMLPLVESDAMRLDELLTSFATSGAATTSNTWERGIWMSQLIPDKGQTMKAIYDARVEFRAKEGMATLGANDLNRNDIIFVEAYITRYQHHEDVVKVQRYKEDWSSVAYRISLELASISLVKTVPRT</sequence>
<feature type="compositionally biased region" description="Basic and acidic residues" evidence="1">
    <location>
        <begin position="1"/>
        <end position="21"/>
    </location>
</feature>
<gene>
    <name evidence="2" type="ORF">QCA50_019367</name>
</gene>
<organism evidence="2 3">
    <name type="scientific">Cerrena zonata</name>
    <dbReference type="NCBI Taxonomy" id="2478898"/>
    <lineage>
        <taxon>Eukaryota</taxon>
        <taxon>Fungi</taxon>
        <taxon>Dikarya</taxon>
        <taxon>Basidiomycota</taxon>
        <taxon>Agaricomycotina</taxon>
        <taxon>Agaricomycetes</taxon>
        <taxon>Polyporales</taxon>
        <taxon>Cerrenaceae</taxon>
        <taxon>Cerrena</taxon>
    </lineage>
</organism>
<dbReference type="EMBL" id="JASBNA010000084">
    <property type="protein sequence ID" value="KAK7677676.1"/>
    <property type="molecule type" value="Genomic_DNA"/>
</dbReference>